<evidence type="ECO:0000313" key="2">
    <source>
        <dbReference type="Proteomes" id="UP000824120"/>
    </source>
</evidence>
<comment type="caution">
    <text evidence="1">The sequence shown here is derived from an EMBL/GenBank/DDBJ whole genome shotgun (WGS) entry which is preliminary data.</text>
</comment>
<dbReference type="EMBL" id="JACXVP010000006">
    <property type="protein sequence ID" value="KAG5601376.1"/>
    <property type="molecule type" value="Genomic_DNA"/>
</dbReference>
<dbReference type="Proteomes" id="UP000824120">
    <property type="component" value="Chromosome 6"/>
</dbReference>
<sequence length="71" mass="7982">MKRLCSHFSLTVSKYQLQSDGAKTKNDMKVKLYVEVKKREVGLAMSPLYIDTTDKNVGEIQDFDVSIGAIV</sequence>
<dbReference type="AlphaFoldDB" id="A0A9J5YNT3"/>
<organism evidence="1 2">
    <name type="scientific">Solanum commersonii</name>
    <name type="common">Commerson's wild potato</name>
    <name type="synonym">Commerson's nightshade</name>
    <dbReference type="NCBI Taxonomy" id="4109"/>
    <lineage>
        <taxon>Eukaryota</taxon>
        <taxon>Viridiplantae</taxon>
        <taxon>Streptophyta</taxon>
        <taxon>Embryophyta</taxon>
        <taxon>Tracheophyta</taxon>
        <taxon>Spermatophyta</taxon>
        <taxon>Magnoliopsida</taxon>
        <taxon>eudicotyledons</taxon>
        <taxon>Gunneridae</taxon>
        <taxon>Pentapetalae</taxon>
        <taxon>asterids</taxon>
        <taxon>lamiids</taxon>
        <taxon>Solanales</taxon>
        <taxon>Solanaceae</taxon>
        <taxon>Solanoideae</taxon>
        <taxon>Solaneae</taxon>
        <taxon>Solanum</taxon>
    </lineage>
</organism>
<proteinExistence type="predicted"/>
<keyword evidence="2" id="KW-1185">Reference proteome</keyword>
<accession>A0A9J5YNT3</accession>
<reference evidence="1 2" key="1">
    <citation type="submission" date="2020-09" db="EMBL/GenBank/DDBJ databases">
        <title>De no assembly of potato wild relative species, Solanum commersonii.</title>
        <authorList>
            <person name="Cho K."/>
        </authorList>
    </citation>
    <scope>NUCLEOTIDE SEQUENCE [LARGE SCALE GENOMIC DNA]</scope>
    <source>
        <strain evidence="1">LZ3.2</strain>
        <tissue evidence="1">Leaf</tissue>
    </source>
</reference>
<name>A0A9J5YNT3_SOLCO</name>
<evidence type="ECO:0000313" key="1">
    <source>
        <dbReference type="EMBL" id="KAG5601376.1"/>
    </source>
</evidence>
<gene>
    <name evidence="1" type="ORF">H5410_032746</name>
</gene>
<protein>
    <submittedName>
        <fullName evidence="1">Uncharacterized protein</fullName>
    </submittedName>
</protein>